<dbReference type="AlphaFoldDB" id="A0A0T7ANM4"/>
<reference evidence="1 2" key="1">
    <citation type="journal article" date="2016" name="DNA Res.">
        <title>The complete genome sequencing of Prevotella intermedia strain OMA14 and a subsequent fine-scale, intra-species genomic comparison reveal an unusual amplification of conjugative and mobile transposons and identify a novel Prevotella-lineage-specific repeat.</title>
        <authorList>
            <person name="Naito M."/>
            <person name="Ogura Y."/>
            <person name="Itoh T."/>
            <person name="Shoji M."/>
            <person name="Okamoto M."/>
            <person name="Hayashi T."/>
            <person name="Nakayama K."/>
        </authorList>
    </citation>
    <scope>NUCLEOTIDE SEQUENCE [LARGE SCALE GENOMIC DNA]</scope>
    <source>
        <strain evidence="1 2">OMA14</strain>
    </source>
</reference>
<sequence>MRQTLLVLLLCICKSFQRTNPLKRNRRAHFLKASAKV</sequence>
<protein>
    <submittedName>
        <fullName evidence="1">Uncharacterized protein</fullName>
    </submittedName>
</protein>
<evidence type="ECO:0000313" key="2">
    <source>
        <dbReference type="Proteomes" id="UP000217431"/>
    </source>
</evidence>
<dbReference type="EMBL" id="AP014598">
    <property type="protein sequence ID" value="BAU18620.1"/>
    <property type="molecule type" value="Genomic_DNA"/>
</dbReference>
<gene>
    <name evidence="1" type="ORF">PIOMA14_II_0115</name>
</gene>
<dbReference type="Proteomes" id="UP000217431">
    <property type="component" value="Chromosome II"/>
</dbReference>
<evidence type="ECO:0000313" key="1">
    <source>
        <dbReference type="EMBL" id="BAU18620.1"/>
    </source>
</evidence>
<accession>A0A0T7ANM4</accession>
<name>A0A0T7ANM4_PREIN</name>
<organism evidence="1 2">
    <name type="scientific">Prevotella intermedia</name>
    <dbReference type="NCBI Taxonomy" id="28131"/>
    <lineage>
        <taxon>Bacteria</taxon>
        <taxon>Pseudomonadati</taxon>
        <taxon>Bacteroidota</taxon>
        <taxon>Bacteroidia</taxon>
        <taxon>Bacteroidales</taxon>
        <taxon>Prevotellaceae</taxon>
        <taxon>Prevotella</taxon>
    </lineage>
</organism>
<proteinExistence type="predicted"/>